<dbReference type="GeneTree" id="ENSGT00940000170783"/>
<dbReference type="RefSeq" id="XP_020511784.1">
    <property type="nucleotide sequence ID" value="XM_020656128.3"/>
</dbReference>
<accession>A0A3Q3GBR0</accession>
<sequence>MSGFHLFQALPDGSSDFDDKPATPANMEQDVQYKPLRLEDGLELVVSHNKKSMQYVATLILAVNRLKKPPTHCSIELCSDILDCLVEETIVKTIVNFDAKNAKYIRSDSETQFALNDISNKSIILDSGVMKLQAVTLQGGDGDCRVNFKLSKFYTFPAVSCETVLLSINKYNLSSSVNGGNAELTLEMCSEENLKNINNDMKLQRFLFYKRAEGTHTTFESVSCPGWFISTDEEEHLSVDMCRLDAQRNRNFIMT</sequence>
<keyword evidence="9" id="KW-0666">Pyrogen</keyword>
<keyword evidence="12" id="KW-0497">Mitogen</keyword>
<dbReference type="InParanoid" id="A0A3Q3GBR0"/>
<keyword evidence="7" id="KW-0202">Cytokine</keyword>
<dbReference type="OrthoDB" id="9449069at2759"/>
<dbReference type="GO" id="GO:0005829">
    <property type="term" value="C:cytosol"/>
    <property type="evidence" value="ECO:0007669"/>
    <property type="project" value="UniProtKB-SubCell"/>
</dbReference>
<evidence type="ECO:0000256" key="11">
    <source>
        <dbReference type="ARBA" id="ARBA00023228"/>
    </source>
</evidence>
<dbReference type="GO" id="GO:0051781">
    <property type="term" value="P:positive regulation of cell division"/>
    <property type="evidence" value="ECO:0007669"/>
    <property type="project" value="UniProtKB-KW"/>
</dbReference>
<organism evidence="13 14">
    <name type="scientific">Labrus bergylta</name>
    <name type="common">ballan wrasse</name>
    <dbReference type="NCBI Taxonomy" id="56723"/>
    <lineage>
        <taxon>Eukaryota</taxon>
        <taxon>Metazoa</taxon>
        <taxon>Chordata</taxon>
        <taxon>Craniata</taxon>
        <taxon>Vertebrata</taxon>
        <taxon>Euteleostomi</taxon>
        <taxon>Actinopterygii</taxon>
        <taxon>Neopterygii</taxon>
        <taxon>Teleostei</taxon>
        <taxon>Neoteleostei</taxon>
        <taxon>Acanthomorphata</taxon>
        <taxon>Eupercaria</taxon>
        <taxon>Labriformes</taxon>
        <taxon>Labridae</taxon>
        <taxon>Labrus</taxon>
    </lineage>
</organism>
<dbReference type="GO" id="GO:0048246">
    <property type="term" value="P:macrophage chemotaxis"/>
    <property type="evidence" value="ECO:0007669"/>
    <property type="project" value="TreeGrafter"/>
</dbReference>
<dbReference type="GO" id="GO:0001660">
    <property type="term" value="P:fever generation"/>
    <property type="evidence" value="ECO:0007669"/>
    <property type="project" value="UniProtKB-KW"/>
</dbReference>
<evidence type="ECO:0000256" key="7">
    <source>
        <dbReference type="ARBA" id="ARBA00022514"/>
    </source>
</evidence>
<keyword evidence="14" id="KW-1185">Reference proteome</keyword>
<dbReference type="Ensembl" id="ENSLBET00000030428.1">
    <property type="protein sequence ID" value="ENSLBEP00000029059.1"/>
    <property type="gene ID" value="ENSLBEG00000022012.1"/>
</dbReference>
<dbReference type="AlphaFoldDB" id="A0A3Q3GBR0"/>
<dbReference type="PANTHER" id="PTHR10078">
    <property type="entry name" value="INTERLEUKIN-1 FAMILY MEMBER"/>
    <property type="match status" value="1"/>
</dbReference>
<reference evidence="13" key="1">
    <citation type="submission" date="2025-08" db="UniProtKB">
        <authorList>
            <consortium name="Ensembl"/>
        </authorList>
    </citation>
    <scope>IDENTIFICATION</scope>
</reference>
<evidence type="ECO:0000256" key="1">
    <source>
        <dbReference type="ARBA" id="ARBA00004371"/>
    </source>
</evidence>
<evidence type="ECO:0000256" key="6">
    <source>
        <dbReference type="ARBA" id="ARBA00022490"/>
    </source>
</evidence>
<dbReference type="GO" id="GO:0019221">
    <property type="term" value="P:cytokine-mediated signaling pathway"/>
    <property type="evidence" value="ECO:0007669"/>
    <property type="project" value="TreeGrafter"/>
</dbReference>
<comment type="similarity">
    <text evidence="4">Belongs to the IL-1 family.</text>
</comment>
<dbReference type="STRING" id="56723.ENSLBEP00000029059"/>
<evidence type="ECO:0000256" key="12">
    <source>
        <dbReference type="ARBA" id="ARBA00023246"/>
    </source>
</evidence>
<dbReference type="GO" id="GO:1901222">
    <property type="term" value="P:regulation of non-canonical NF-kappaB signal transduction"/>
    <property type="evidence" value="ECO:0007669"/>
    <property type="project" value="TreeGrafter"/>
</dbReference>
<dbReference type="InterPro" id="IPR020877">
    <property type="entry name" value="IL-1_CS"/>
</dbReference>
<dbReference type="PROSITE" id="PS00253">
    <property type="entry name" value="INTERLEUKIN_1"/>
    <property type="match status" value="1"/>
</dbReference>
<dbReference type="InterPro" id="IPR000975">
    <property type="entry name" value="IL-1_fam"/>
</dbReference>
<dbReference type="GO" id="GO:0071222">
    <property type="term" value="P:cellular response to lipopolysaccharide"/>
    <property type="evidence" value="ECO:0007669"/>
    <property type="project" value="TreeGrafter"/>
</dbReference>
<dbReference type="PRINTS" id="PR01357">
    <property type="entry name" value="INTRLEUKN1AB"/>
</dbReference>
<dbReference type="GO" id="GO:0005615">
    <property type="term" value="C:extracellular space"/>
    <property type="evidence" value="ECO:0007669"/>
    <property type="project" value="UniProtKB-KW"/>
</dbReference>
<dbReference type="GO" id="GO:0006955">
    <property type="term" value="P:immune response"/>
    <property type="evidence" value="ECO:0007669"/>
    <property type="project" value="InterPro"/>
</dbReference>
<dbReference type="GO" id="GO:0010628">
    <property type="term" value="P:positive regulation of gene expression"/>
    <property type="evidence" value="ECO:0007669"/>
    <property type="project" value="TreeGrafter"/>
</dbReference>
<name>A0A3Q3GBR0_9LABR</name>
<evidence type="ECO:0000256" key="2">
    <source>
        <dbReference type="ARBA" id="ARBA00004514"/>
    </source>
</evidence>
<dbReference type="SMART" id="SM00125">
    <property type="entry name" value="IL1"/>
    <property type="match status" value="1"/>
</dbReference>
<evidence type="ECO:0000256" key="10">
    <source>
        <dbReference type="ARBA" id="ARBA00023198"/>
    </source>
</evidence>
<proteinExistence type="inferred from homology"/>
<reference evidence="13" key="2">
    <citation type="submission" date="2025-09" db="UniProtKB">
        <authorList>
            <consortium name="Ensembl"/>
        </authorList>
    </citation>
    <scope>IDENTIFICATION</scope>
</reference>
<dbReference type="PRINTS" id="PR01359">
    <property type="entry name" value="INTRLEUKIN1B"/>
</dbReference>
<dbReference type="CTD" id="3553"/>
<dbReference type="PANTHER" id="PTHR10078:SF30">
    <property type="entry name" value="INTERLEUKIN-1 BETA"/>
    <property type="match status" value="1"/>
</dbReference>
<dbReference type="Pfam" id="PF00340">
    <property type="entry name" value="IL1"/>
    <property type="match status" value="1"/>
</dbReference>
<evidence type="ECO:0000256" key="5">
    <source>
        <dbReference type="ARBA" id="ARBA00014702"/>
    </source>
</evidence>
<protein>
    <recommendedName>
        <fullName evidence="5">Interleukin-1 beta</fullName>
    </recommendedName>
</protein>
<dbReference type="GO" id="GO:0005125">
    <property type="term" value="F:cytokine activity"/>
    <property type="evidence" value="ECO:0007669"/>
    <property type="project" value="UniProtKB-KW"/>
</dbReference>
<dbReference type="GO" id="GO:0042119">
    <property type="term" value="P:neutrophil activation"/>
    <property type="evidence" value="ECO:0007669"/>
    <property type="project" value="TreeGrafter"/>
</dbReference>
<evidence type="ECO:0000256" key="3">
    <source>
        <dbReference type="ARBA" id="ARBA00004550"/>
    </source>
</evidence>
<keyword evidence="6" id="KW-0963">Cytoplasm</keyword>
<evidence type="ECO:0000256" key="4">
    <source>
        <dbReference type="ARBA" id="ARBA00010448"/>
    </source>
</evidence>
<dbReference type="GO" id="GO:0005764">
    <property type="term" value="C:lysosome"/>
    <property type="evidence" value="ECO:0007669"/>
    <property type="project" value="UniProtKB-SubCell"/>
</dbReference>
<evidence type="ECO:0000256" key="8">
    <source>
        <dbReference type="ARBA" id="ARBA00022525"/>
    </source>
</evidence>
<evidence type="ECO:0000313" key="13">
    <source>
        <dbReference type="Ensembl" id="ENSLBEP00000029059.1"/>
    </source>
</evidence>
<dbReference type="Proteomes" id="UP000261660">
    <property type="component" value="Unplaced"/>
</dbReference>
<keyword evidence="11" id="KW-0458">Lysosome</keyword>
<keyword evidence="8" id="KW-0964">Secreted</keyword>
<evidence type="ECO:0000313" key="14">
    <source>
        <dbReference type="Proteomes" id="UP000261660"/>
    </source>
</evidence>
<evidence type="ECO:0000256" key="9">
    <source>
        <dbReference type="ARBA" id="ARBA00022620"/>
    </source>
</evidence>
<dbReference type="SUPFAM" id="SSF50353">
    <property type="entry name" value="Cytokine"/>
    <property type="match status" value="1"/>
</dbReference>
<keyword evidence="10" id="KW-0395">Inflammatory response</keyword>
<dbReference type="Gene3D" id="2.80.10.50">
    <property type="match status" value="1"/>
</dbReference>
<dbReference type="GeneID" id="110000774"/>
<dbReference type="InterPro" id="IPR008996">
    <property type="entry name" value="IL1/FGF"/>
</dbReference>
<comment type="subcellular location">
    <subcellularLocation>
        <location evidence="2">Cytoplasm</location>
        <location evidence="2">Cytosol</location>
    </subcellularLocation>
    <subcellularLocation>
        <location evidence="1">Lysosome</location>
    </subcellularLocation>
    <subcellularLocation>
        <location evidence="3">Secreted</location>
        <location evidence="3">Extracellular exosome</location>
    </subcellularLocation>
</comment>